<comment type="subcellular location">
    <subcellularLocation>
        <location evidence="5">Secreted</location>
    </subcellularLocation>
    <subcellularLocation>
        <location evidence="5">Bacterial flagellum</location>
    </subcellularLocation>
</comment>
<dbReference type="InterPro" id="IPR040026">
    <property type="entry name" value="FliD"/>
</dbReference>
<dbReference type="InterPro" id="IPR003481">
    <property type="entry name" value="FliD_N"/>
</dbReference>
<evidence type="ECO:0000256" key="3">
    <source>
        <dbReference type="ARBA" id="ARBA00023054"/>
    </source>
</evidence>
<keyword evidence="9" id="KW-1185">Reference proteome</keyword>
<keyword evidence="5" id="KW-0964">Secreted</keyword>
<evidence type="ECO:0000256" key="5">
    <source>
        <dbReference type="RuleBase" id="RU362066"/>
    </source>
</evidence>
<dbReference type="EMBL" id="BSFD01000001">
    <property type="protein sequence ID" value="GLK47242.1"/>
    <property type="molecule type" value="Genomic_DNA"/>
</dbReference>
<dbReference type="RefSeq" id="WP_271163627.1">
    <property type="nucleotide sequence ID" value="NZ_BSFD01000001.1"/>
</dbReference>
<keyword evidence="8" id="KW-0969">Cilium</keyword>
<comment type="subunit">
    <text evidence="2 5">Homopentamer.</text>
</comment>
<evidence type="ECO:0000259" key="7">
    <source>
        <dbReference type="Pfam" id="PF07195"/>
    </source>
</evidence>
<dbReference type="PANTHER" id="PTHR30288:SF0">
    <property type="entry name" value="FLAGELLAR HOOK-ASSOCIATED PROTEIN 2"/>
    <property type="match status" value="1"/>
</dbReference>
<reference evidence="8" key="1">
    <citation type="journal article" date="2014" name="Int. J. Syst. Evol. Microbiol.">
        <title>Complete genome of a new Firmicutes species belonging to the dominant human colonic microbiota ('Ruminococcus bicirculans') reveals two chromosomes and a selective capacity to utilize plant glucans.</title>
        <authorList>
            <consortium name="NISC Comparative Sequencing Program"/>
            <person name="Wegmann U."/>
            <person name="Louis P."/>
            <person name="Goesmann A."/>
            <person name="Henrissat B."/>
            <person name="Duncan S.H."/>
            <person name="Flint H.J."/>
        </authorList>
    </citation>
    <scope>NUCLEOTIDE SEQUENCE</scope>
    <source>
        <strain evidence="8">VKM B-1499</strain>
    </source>
</reference>
<keyword evidence="4 5" id="KW-0975">Bacterial flagellum</keyword>
<feature type="domain" description="Flagellar hook-associated protein 2 N-terminal" evidence="6">
    <location>
        <begin position="23"/>
        <end position="131"/>
    </location>
</feature>
<keyword evidence="8" id="KW-0966">Cell projection</keyword>
<dbReference type="InterPro" id="IPR010810">
    <property type="entry name" value="Flagellin_hook_IN_motif"/>
</dbReference>
<evidence type="ECO:0000313" key="9">
    <source>
        <dbReference type="Proteomes" id="UP001143509"/>
    </source>
</evidence>
<dbReference type="Pfam" id="PF07195">
    <property type="entry name" value="FliD_C"/>
    <property type="match status" value="1"/>
</dbReference>
<organism evidence="8 9">
    <name type="scientific">Brevundimonas intermedia</name>
    <dbReference type="NCBI Taxonomy" id="74315"/>
    <lineage>
        <taxon>Bacteria</taxon>
        <taxon>Pseudomonadati</taxon>
        <taxon>Pseudomonadota</taxon>
        <taxon>Alphaproteobacteria</taxon>
        <taxon>Caulobacterales</taxon>
        <taxon>Caulobacteraceae</taxon>
        <taxon>Brevundimonas</taxon>
    </lineage>
</organism>
<evidence type="ECO:0000256" key="1">
    <source>
        <dbReference type="ARBA" id="ARBA00009764"/>
    </source>
</evidence>
<feature type="domain" description="Flagellar hook-associated protein 2 C-terminal" evidence="7">
    <location>
        <begin position="242"/>
        <end position="540"/>
    </location>
</feature>
<proteinExistence type="inferred from homology"/>
<keyword evidence="3" id="KW-0175">Coiled coil</keyword>
<evidence type="ECO:0000313" key="8">
    <source>
        <dbReference type="EMBL" id="GLK47242.1"/>
    </source>
</evidence>
<dbReference type="Proteomes" id="UP001143509">
    <property type="component" value="Unassembled WGS sequence"/>
</dbReference>
<accession>A0ABQ5T3A9</accession>
<evidence type="ECO:0000259" key="6">
    <source>
        <dbReference type="Pfam" id="PF02465"/>
    </source>
</evidence>
<comment type="caution">
    <text evidence="8">The sequence shown here is derived from an EMBL/GenBank/DDBJ whole genome shotgun (WGS) entry which is preliminary data.</text>
</comment>
<dbReference type="Pfam" id="PF07196">
    <property type="entry name" value="Flagellin_IN"/>
    <property type="match status" value="1"/>
</dbReference>
<protein>
    <recommendedName>
        <fullName evidence="5">Flagellar hook-associated protein 2</fullName>
        <shortName evidence="5">HAP2</shortName>
    </recommendedName>
    <alternativeName>
        <fullName evidence="5">Flagellar cap protein</fullName>
    </alternativeName>
</protein>
<evidence type="ECO:0000256" key="2">
    <source>
        <dbReference type="ARBA" id="ARBA00011255"/>
    </source>
</evidence>
<comment type="similarity">
    <text evidence="1 5">Belongs to the FliD family.</text>
</comment>
<evidence type="ECO:0000256" key="4">
    <source>
        <dbReference type="ARBA" id="ARBA00023143"/>
    </source>
</evidence>
<sequence>MSTTSTAGVSTSSGASYITSTASGLDTDALIETAVAQKTARADTIDAKVTANEAKIAAYEELQTLVAAVSDAIEGLALPAYSSLGSENSFDSRSAALSSSSGETVTGLAVDVTSDAINGDYEIEVVQLAQAMKVSASSGSSTDAIGVAGVLSLGVEGGEAVEITVTATTTLSDLAKAINAQSDTTGVQASLITLDSSTVQLVLSATDTNQTIVISSVSGDDVAQTIGLTDDTGAFANVLREAQPSIITVDGATVTRDTNELTDVIEGVSLSLSGVTDGAATLTVSTDSSAVKTAITDFIDAYNALKQYMLDQSAVSSDGGADEDAVLFADSVMRMLNSTLQTLINSGSDAASDDIAMFSDMGITWTSEGLLELSDETALNDAILSNLDALESFFETDFSTSDINLKLLANETTSSLVFTLTIVTDETGSITSAAADGDANAFTVSGSRLVGAEGTIYEGLSFTLSPATAGDISVSIQQGFANLLTQTLTQFDDSTTSLIQQRIDTLTDLNTDLSDRSDKIREDAETYRTKLVTKYANMEAELEAARLLQEQIEAILGASDDDE</sequence>
<gene>
    <name evidence="8" type="ORF">GCM10017620_02150</name>
</gene>
<dbReference type="PANTHER" id="PTHR30288">
    <property type="entry name" value="FLAGELLAR CAP/ASSEMBLY PROTEIN FLID"/>
    <property type="match status" value="1"/>
</dbReference>
<comment type="function">
    <text evidence="5">Required for morphogenesis and for the elongation of the flagellar filament by facilitating polymerization of the flagellin monomers at the tip of growing filament. Forms a capping structure, which prevents flagellin subunits (transported through the central channel of the flagellum) from leaking out without polymerization at the distal end.</text>
</comment>
<dbReference type="InterPro" id="IPR010809">
    <property type="entry name" value="FliD_C"/>
</dbReference>
<keyword evidence="8" id="KW-0282">Flagellum</keyword>
<dbReference type="Pfam" id="PF02465">
    <property type="entry name" value="FliD_N"/>
    <property type="match status" value="1"/>
</dbReference>
<name>A0ABQ5T3A9_9CAUL</name>
<reference evidence="8" key="2">
    <citation type="submission" date="2023-01" db="EMBL/GenBank/DDBJ databases">
        <authorList>
            <person name="Sun Q."/>
            <person name="Evtushenko L."/>
        </authorList>
    </citation>
    <scope>NUCLEOTIDE SEQUENCE</scope>
    <source>
        <strain evidence="8">VKM B-1499</strain>
    </source>
</reference>